<accession>A0A1N6KG62</accession>
<evidence type="ECO:0000313" key="2">
    <source>
        <dbReference type="Proteomes" id="UP000185151"/>
    </source>
</evidence>
<sequence>MSHISLLKAFSILRNGSDYQIGEGHNWKRGVLNTAIGLLVAFPIANMLNALPYRGAIPPEAPLIKSVGNFTGEHTYSSKAIQRYTGIFHAADGRSYPVQDGALNSSHEIMSNMNSGKEFYVEGFVLEDGQGFFWPTLVTMTDGRALLSREKMSKNLKSNREPFGEILIWEYAATLPLWAISLSNAIKLKKNLSRVN</sequence>
<dbReference type="AlphaFoldDB" id="A0A1N6KG62"/>
<dbReference type="OrthoDB" id="9116806at2"/>
<dbReference type="RefSeq" id="WP_143788392.1">
    <property type="nucleotide sequence ID" value="NZ_FSRU01000002.1"/>
</dbReference>
<gene>
    <name evidence="1" type="ORF">SAMN05444165_3576</name>
</gene>
<keyword evidence="2" id="KW-1185">Reference proteome</keyword>
<evidence type="ECO:0000313" key="1">
    <source>
        <dbReference type="EMBL" id="SIO55562.1"/>
    </source>
</evidence>
<dbReference type="Proteomes" id="UP000185151">
    <property type="component" value="Unassembled WGS sequence"/>
</dbReference>
<reference evidence="1 2" key="1">
    <citation type="submission" date="2016-11" db="EMBL/GenBank/DDBJ databases">
        <authorList>
            <person name="Jaros S."/>
            <person name="Januszkiewicz K."/>
            <person name="Wedrychowicz H."/>
        </authorList>
    </citation>
    <scope>NUCLEOTIDE SEQUENCE [LARGE SCALE GENOMIC DNA]</scope>
    <source>
        <strain evidence="1 2">GAS95</strain>
    </source>
</reference>
<organism evidence="1 2">
    <name type="scientific">Paraburkholderia phenazinium</name>
    <dbReference type="NCBI Taxonomy" id="60549"/>
    <lineage>
        <taxon>Bacteria</taxon>
        <taxon>Pseudomonadati</taxon>
        <taxon>Pseudomonadota</taxon>
        <taxon>Betaproteobacteria</taxon>
        <taxon>Burkholderiales</taxon>
        <taxon>Burkholderiaceae</taxon>
        <taxon>Paraburkholderia</taxon>
    </lineage>
</organism>
<dbReference type="EMBL" id="FSRU01000002">
    <property type="protein sequence ID" value="SIO55562.1"/>
    <property type="molecule type" value="Genomic_DNA"/>
</dbReference>
<proteinExistence type="predicted"/>
<name>A0A1N6KG62_9BURK</name>
<protein>
    <submittedName>
        <fullName evidence="1">Uncharacterized protein</fullName>
    </submittedName>
</protein>